<comment type="subcellular location">
    <subcellularLocation>
        <location evidence="1 8">Cell membrane</location>
        <topology evidence="1 8">Multi-pass membrane protein</topology>
    </subcellularLocation>
</comment>
<dbReference type="Proteomes" id="UP000078003">
    <property type="component" value="Unassembled WGS sequence"/>
</dbReference>
<evidence type="ECO:0000256" key="3">
    <source>
        <dbReference type="ARBA" id="ARBA00022448"/>
    </source>
</evidence>
<dbReference type="GO" id="GO:0055085">
    <property type="term" value="P:transmembrane transport"/>
    <property type="evidence" value="ECO:0007669"/>
    <property type="project" value="InterPro"/>
</dbReference>
<comment type="caution">
    <text evidence="11">The sequence shown here is derived from an EMBL/GenBank/DDBJ whole genome shotgun (WGS) entry which is preliminary data.</text>
</comment>
<dbReference type="Pfam" id="PF00528">
    <property type="entry name" value="BPD_transp_1"/>
    <property type="match status" value="1"/>
</dbReference>
<keyword evidence="3 8" id="KW-0813">Transport</keyword>
<keyword evidence="7 8" id="KW-0472">Membrane</keyword>
<dbReference type="InterPro" id="IPR000515">
    <property type="entry name" value="MetI-like"/>
</dbReference>
<feature type="transmembrane region" description="Helical" evidence="8">
    <location>
        <begin position="260"/>
        <end position="280"/>
    </location>
</feature>
<dbReference type="SUPFAM" id="SSF161098">
    <property type="entry name" value="MetI-like"/>
    <property type="match status" value="1"/>
</dbReference>
<reference evidence="12" key="1">
    <citation type="submission" date="2016-05" db="EMBL/GenBank/DDBJ databases">
        <title>Draft genome of Corynebacterium afermentans subsp. afermentans LCDC 88199T.</title>
        <authorList>
            <person name="Bernier A.-M."/>
            <person name="Bernard K."/>
        </authorList>
    </citation>
    <scope>NUCLEOTIDE SEQUENCE [LARGE SCALE GENOMIC DNA]</scope>
    <source>
        <strain evidence="12">NML01-0328</strain>
    </source>
</reference>
<evidence type="ECO:0000256" key="5">
    <source>
        <dbReference type="ARBA" id="ARBA00022692"/>
    </source>
</evidence>
<evidence type="ECO:0000256" key="8">
    <source>
        <dbReference type="RuleBase" id="RU363032"/>
    </source>
</evidence>
<dbReference type="Gene3D" id="1.10.3720.10">
    <property type="entry name" value="MetI-like"/>
    <property type="match status" value="1"/>
</dbReference>
<dbReference type="PROSITE" id="PS50928">
    <property type="entry name" value="ABC_TM1"/>
    <property type="match status" value="1"/>
</dbReference>
<protein>
    <submittedName>
        <fullName evidence="11">Polyamine ABC transporter permease</fullName>
    </submittedName>
</protein>
<dbReference type="GO" id="GO:0005886">
    <property type="term" value="C:plasma membrane"/>
    <property type="evidence" value="ECO:0007669"/>
    <property type="project" value="UniProtKB-SubCell"/>
</dbReference>
<feature type="domain" description="ABC transmembrane type-1" evidence="10">
    <location>
        <begin position="75"/>
        <end position="278"/>
    </location>
</feature>
<evidence type="ECO:0000313" key="11">
    <source>
        <dbReference type="EMBL" id="OAM16824.1"/>
    </source>
</evidence>
<feature type="region of interest" description="Disordered" evidence="9">
    <location>
        <begin position="303"/>
        <end position="339"/>
    </location>
</feature>
<evidence type="ECO:0000259" key="10">
    <source>
        <dbReference type="PROSITE" id="PS50928"/>
    </source>
</evidence>
<evidence type="ECO:0000313" key="12">
    <source>
        <dbReference type="Proteomes" id="UP000078003"/>
    </source>
</evidence>
<feature type="transmembrane region" description="Helical" evidence="8">
    <location>
        <begin position="20"/>
        <end position="45"/>
    </location>
</feature>
<accession>A0A1A9REP9</accession>
<feature type="compositionally biased region" description="Acidic residues" evidence="9">
    <location>
        <begin position="315"/>
        <end position="339"/>
    </location>
</feature>
<dbReference type="InterPro" id="IPR051789">
    <property type="entry name" value="Bact_Polyamine_Transport"/>
</dbReference>
<gene>
    <name evidence="11" type="ORF">A7P85_05085</name>
</gene>
<dbReference type="PANTHER" id="PTHR43848:SF2">
    <property type="entry name" value="PUTRESCINE TRANSPORT SYSTEM PERMEASE PROTEIN POTI"/>
    <property type="match status" value="1"/>
</dbReference>
<evidence type="ECO:0000256" key="6">
    <source>
        <dbReference type="ARBA" id="ARBA00022989"/>
    </source>
</evidence>
<feature type="transmembrane region" description="Helical" evidence="8">
    <location>
        <begin position="200"/>
        <end position="223"/>
    </location>
</feature>
<evidence type="ECO:0000256" key="7">
    <source>
        <dbReference type="ARBA" id="ARBA00023136"/>
    </source>
</evidence>
<keyword evidence="6 8" id="KW-1133">Transmembrane helix</keyword>
<organism evidence="11 12">
    <name type="scientific">Eikenella corrodens</name>
    <dbReference type="NCBI Taxonomy" id="539"/>
    <lineage>
        <taxon>Bacteria</taxon>
        <taxon>Pseudomonadati</taxon>
        <taxon>Pseudomonadota</taxon>
        <taxon>Betaproteobacteria</taxon>
        <taxon>Neisseriales</taxon>
        <taxon>Neisseriaceae</taxon>
        <taxon>Eikenella</taxon>
    </lineage>
</organism>
<feature type="transmembrane region" description="Helical" evidence="8">
    <location>
        <begin position="77"/>
        <end position="100"/>
    </location>
</feature>
<feature type="transmembrane region" description="Helical" evidence="8">
    <location>
        <begin position="156"/>
        <end position="179"/>
    </location>
</feature>
<name>A0A1A9REP9_EIKCO</name>
<proteinExistence type="inferred from homology"/>
<dbReference type="AlphaFoldDB" id="A0A1A9REP9"/>
<evidence type="ECO:0000256" key="2">
    <source>
        <dbReference type="ARBA" id="ARBA00007069"/>
    </source>
</evidence>
<dbReference type="InterPro" id="IPR035906">
    <property type="entry name" value="MetI-like_sf"/>
</dbReference>
<keyword evidence="5 8" id="KW-0812">Transmembrane</keyword>
<comment type="similarity">
    <text evidence="2">Belongs to the binding-protein-dependent transport system permease family. CysTW subfamily.</text>
</comment>
<evidence type="ECO:0000256" key="4">
    <source>
        <dbReference type="ARBA" id="ARBA00022475"/>
    </source>
</evidence>
<sequence length="339" mass="37268">MKPNSWKERAVARKSASSTWFLRICLFLGLAFLYIPLLVLVVYSFNRSELVTVWGGFSTKWYGALLNNSEILEATWLSIRIALISSAAAVVLGTMAAYALARIKRFRGSTLFTGMVSAPMVMPDIITGISLVMLILQVQALLRGSSLSWLQFERGWFTIWLGHTTLCMAYVTVVIRTRLGELDQSLEEAAQDLGAKPWKIFWVITLPLIAPAIASGFLLAMTLSMDDLVITSFLSGPNYTTLPQLIFAKVKRGVNPQMNVLATFLITIIGTLVITGNYLMMRRVNKRDREAALAYKQAQEAAAATAAPPPSALIEAEEAAQEADDHAEEPAATDEVSED</sequence>
<dbReference type="CDD" id="cd06261">
    <property type="entry name" value="TM_PBP2"/>
    <property type="match status" value="1"/>
</dbReference>
<evidence type="ECO:0000256" key="9">
    <source>
        <dbReference type="SAM" id="MobiDB-lite"/>
    </source>
</evidence>
<dbReference type="EMBL" id="LXSF01000004">
    <property type="protein sequence ID" value="OAM16824.1"/>
    <property type="molecule type" value="Genomic_DNA"/>
</dbReference>
<dbReference type="RefSeq" id="WP_064104348.1">
    <property type="nucleotide sequence ID" value="NZ_LXSF01000004.1"/>
</dbReference>
<keyword evidence="4" id="KW-1003">Cell membrane</keyword>
<dbReference type="PANTHER" id="PTHR43848">
    <property type="entry name" value="PUTRESCINE TRANSPORT SYSTEM PERMEASE PROTEIN POTI"/>
    <property type="match status" value="1"/>
</dbReference>
<feature type="transmembrane region" description="Helical" evidence="8">
    <location>
        <begin position="112"/>
        <end position="136"/>
    </location>
</feature>
<evidence type="ECO:0000256" key="1">
    <source>
        <dbReference type="ARBA" id="ARBA00004651"/>
    </source>
</evidence>